<accession>A0ABR8YRX5</accession>
<dbReference type="PANTHER" id="PTHR36512:SF3">
    <property type="entry name" value="BLR5678 PROTEIN"/>
    <property type="match status" value="1"/>
</dbReference>
<sequence length="167" mass="18032">MGIRKYGLTIGELKTGRNNLITDVEGVKVGHVTLDKERIKTGVTAIIPHGGNIFKEKVMAACHVINGFGKTIGTIQIEELGNIETPILLTNTLSVGAVSEGIIRYMIDNNVDIGDTTGTINPVVCECNDGYLNDIRQLEVKSHHAIEAINNAATAKVFLFINNSPFT</sequence>
<dbReference type="PANTHER" id="PTHR36512">
    <property type="entry name" value="D-AMINOPEPTIDASE"/>
    <property type="match status" value="1"/>
</dbReference>
<evidence type="ECO:0000313" key="2">
    <source>
        <dbReference type="EMBL" id="MBD8047008.1"/>
    </source>
</evidence>
<reference evidence="2 3" key="1">
    <citation type="submission" date="2020-08" db="EMBL/GenBank/DDBJ databases">
        <title>A Genomic Blueprint of the Chicken Gut Microbiome.</title>
        <authorList>
            <person name="Gilroy R."/>
            <person name="Ravi A."/>
            <person name="Getino M."/>
            <person name="Pursley I."/>
            <person name="Horton D.L."/>
            <person name="Alikhan N.-F."/>
            <person name="Baker D."/>
            <person name="Gharbi K."/>
            <person name="Hall N."/>
            <person name="Watson M."/>
            <person name="Adriaenssens E.M."/>
            <person name="Foster-Nyarko E."/>
            <person name="Jarju S."/>
            <person name="Secka A."/>
            <person name="Antonio M."/>
            <person name="Oren A."/>
            <person name="Chaudhuri R."/>
            <person name="La Ragione R.M."/>
            <person name="Hildebrand F."/>
            <person name="Pallen M.J."/>
        </authorList>
    </citation>
    <scope>NUCLEOTIDE SEQUENCE [LARGE SCALE GENOMIC DNA]</scope>
    <source>
        <strain evidence="2 3">N37</strain>
    </source>
</reference>
<dbReference type="Pfam" id="PF03576">
    <property type="entry name" value="Peptidase_S58"/>
    <property type="match status" value="1"/>
</dbReference>
<dbReference type="InterPro" id="IPR016117">
    <property type="entry name" value="ArgJ-like_dom_sf"/>
</dbReference>
<comment type="similarity">
    <text evidence="1">Belongs to the peptidase S58 family.</text>
</comment>
<dbReference type="Proteomes" id="UP000627166">
    <property type="component" value="Unassembled WGS sequence"/>
</dbReference>
<evidence type="ECO:0000313" key="3">
    <source>
        <dbReference type="Proteomes" id="UP000627166"/>
    </source>
</evidence>
<dbReference type="EMBL" id="JACSQB010000058">
    <property type="protein sequence ID" value="MBD8047008.1"/>
    <property type="molecule type" value="Genomic_DNA"/>
</dbReference>
<dbReference type="InterPro" id="IPR005321">
    <property type="entry name" value="Peptidase_S58_DmpA"/>
</dbReference>
<comment type="caution">
    <text evidence="2">The sequence shown here is derived from an EMBL/GenBank/DDBJ whole genome shotgun (WGS) entry which is preliminary data.</text>
</comment>
<keyword evidence="3" id="KW-1185">Reference proteome</keyword>
<protein>
    <submittedName>
        <fullName evidence="2">P1 family peptidase</fullName>
    </submittedName>
</protein>
<gene>
    <name evidence="2" type="ORF">H9637_08145</name>
</gene>
<dbReference type="SUPFAM" id="SSF56266">
    <property type="entry name" value="DmpA/ArgJ-like"/>
    <property type="match status" value="1"/>
</dbReference>
<proteinExistence type="inferred from homology"/>
<dbReference type="Gene3D" id="3.60.70.12">
    <property type="entry name" value="L-amino peptidase D-ALA esterase/amidase"/>
    <property type="match status" value="1"/>
</dbReference>
<name>A0ABR8YRX5_9CLOT</name>
<evidence type="ECO:0000256" key="1">
    <source>
        <dbReference type="ARBA" id="ARBA00007068"/>
    </source>
</evidence>
<organism evidence="2 3">
    <name type="scientific">Clostridium faecium</name>
    <dbReference type="NCBI Taxonomy" id="2762223"/>
    <lineage>
        <taxon>Bacteria</taxon>
        <taxon>Bacillati</taxon>
        <taxon>Bacillota</taxon>
        <taxon>Clostridia</taxon>
        <taxon>Eubacteriales</taxon>
        <taxon>Clostridiaceae</taxon>
        <taxon>Clostridium</taxon>
    </lineage>
</organism>